<keyword evidence="3" id="KW-1185">Reference proteome</keyword>
<evidence type="ECO:0000256" key="1">
    <source>
        <dbReference type="SAM" id="Phobius"/>
    </source>
</evidence>
<proteinExistence type="predicted"/>
<keyword evidence="1" id="KW-1133">Transmembrane helix</keyword>
<dbReference type="Proteomes" id="UP001597338">
    <property type="component" value="Unassembled WGS sequence"/>
</dbReference>
<protein>
    <submittedName>
        <fullName evidence="2">Uncharacterized protein</fullName>
    </submittedName>
</protein>
<evidence type="ECO:0000313" key="2">
    <source>
        <dbReference type="EMBL" id="MFD2027320.1"/>
    </source>
</evidence>
<sequence>MRTHVGLAQTEAATPTRRSRLLVTGVVLAMLLPLVLGQLLAAGHDEPLSSTTSTTPTAGVTPSPSEAQMLDRAGLRSVSVVPAARSSEAATSEHHPTVAGVPTPIAVPVGAIVLVLVALLAVTALTRRRHYGADPGKST</sequence>
<dbReference type="RefSeq" id="WP_377199070.1">
    <property type="nucleotide sequence ID" value="NZ_JBHUHF010000001.1"/>
</dbReference>
<keyword evidence="1" id="KW-0472">Membrane</keyword>
<keyword evidence="1" id="KW-0812">Transmembrane</keyword>
<organism evidence="2 3">
    <name type="scientific">Promicromonospora aerolata</name>
    <dbReference type="NCBI Taxonomy" id="195749"/>
    <lineage>
        <taxon>Bacteria</taxon>
        <taxon>Bacillati</taxon>
        <taxon>Actinomycetota</taxon>
        <taxon>Actinomycetes</taxon>
        <taxon>Micrococcales</taxon>
        <taxon>Promicromonosporaceae</taxon>
        <taxon>Promicromonospora</taxon>
    </lineage>
</organism>
<evidence type="ECO:0000313" key="3">
    <source>
        <dbReference type="Proteomes" id="UP001597338"/>
    </source>
</evidence>
<gene>
    <name evidence="2" type="ORF">ACFSL2_17545</name>
</gene>
<accession>A0ABW4VCC9</accession>
<comment type="caution">
    <text evidence="2">The sequence shown here is derived from an EMBL/GenBank/DDBJ whole genome shotgun (WGS) entry which is preliminary data.</text>
</comment>
<dbReference type="EMBL" id="JBHUHF010000001">
    <property type="protein sequence ID" value="MFD2027320.1"/>
    <property type="molecule type" value="Genomic_DNA"/>
</dbReference>
<feature type="transmembrane region" description="Helical" evidence="1">
    <location>
        <begin position="21"/>
        <end position="41"/>
    </location>
</feature>
<name>A0ABW4VCC9_9MICO</name>
<feature type="transmembrane region" description="Helical" evidence="1">
    <location>
        <begin position="105"/>
        <end position="125"/>
    </location>
</feature>
<reference evidence="3" key="1">
    <citation type="journal article" date="2019" name="Int. J. Syst. Evol. Microbiol.">
        <title>The Global Catalogue of Microorganisms (GCM) 10K type strain sequencing project: providing services to taxonomists for standard genome sequencing and annotation.</title>
        <authorList>
            <consortium name="The Broad Institute Genomics Platform"/>
            <consortium name="The Broad Institute Genome Sequencing Center for Infectious Disease"/>
            <person name="Wu L."/>
            <person name="Ma J."/>
        </authorList>
    </citation>
    <scope>NUCLEOTIDE SEQUENCE [LARGE SCALE GENOMIC DNA]</scope>
    <source>
        <strain evidence="3">CCM 7043</strain>
    </source>
</reference>